<keyword evidence="4" id="KW-0597">Phosphoprotein</keyword>
<evidence type="ECO:0000256" key="3">
    <source>
        <dbReference type="ARBA" id="ARBA00012438"/>
    </source>
</evidence>
<evidence type="ECO:0000256" key="5">
    <source>
        <dbReference type="ARBA" id="ARBA00022679"/>
    </source>
</evidence>
<gene>
    <name evidence="13" type="ORF">G7082_09405</name>
</gene>
<organism evidence="13 14">
    <name type="scientific">Vagococcus hydrophili</name>
    <dbReference type="NCBI Taxonomy" id="2714947"/>
    <lineage>
        <taxon>Bacteria</taxon>
        <taxon>Bacillati</taxon>
        <taxon>Bacillota</taxon>
        <taxon>Bacilli</taxon>
        <taxon>Lactobacillales</taxon>
        <taxon>Enterococcaceae</taxon>
        <taxon>Vagococcus</taxon>
    </lineage>
</organism>
<dbReference type="InterPro" id="IPR036097">
    <property type="entry name" value="HisK_dim/P_sf"/>
</dbReference>
<dbReference type="PANTHER" id="PTHR45436">
    <property type="entry name" value="SENSOR HISTIDINE KINASE YKOH"/>
    <property type="match status" value="1"/>
</dbReference>
<dbReference type="SUPFAM" id="SSF55874">
    <property type="entry name" value="ATPase domain of HSP90 chaperone/DNA topoisomerase II/histidine kinase"/>
    <property type="match status" value="1"/>
</dbReference>
<feature type="transmembrane region" description="Helical" evidence="11">
    <location>
        <begin position="144"/>
        <end position="171"/>
    </location>
</feature>
<dbReference type="InterPro" id="IPR050428">
    <property type="entry name" value="TCS_sensor_his_kinase"/>
</dbReference>
<dbReference type="InterPro" id="IPR005467">
    <property type="entry name" value="His_kinase_dom"/>
</dbReference>
<comment type="subcellular location">
    <subcellularLocation>
        <location evidence="2">Membrane</location>
    </subcellularLocation>
</comment>
<evidence type="ECO:0000256" key="10">
    <source>
        <dbReference type="ARBA" id="ARBA00023136"/>
    </source>
</evidence>
<name>A0A6G8AUT9_9ENTE</name>
<evidence type="ECO:0000256" key="4">
    <source>
        <dbReference type="ARBA" id="ARBA00022553"/>
    </source>
</evidence>
<dbReference type="PROSITE" id="PS50109">
    <property type="entry name" value="HIS_KIN"/>
    <property type="match status" value="1"/>
</dbReference>
<feature type="domain" description="Histidine kinase" evidence="12">
    <location>
        <begin position="232"/>
        <end position="443"/>
    </location>
</feature>
<dbReference type="Pfam" id="PF02518">
    <property type="entry name" value="HATPase_c"/>
    <property type="match status" value="1"/>
</dbReference>
<keyword evidence="8 11" id="KW-1133">Transmembrane helix</keyword>
<comment type="catalytic activity">
    <reaction evidence="1">
        <text>ATP + protein L-histidine = ADP + protein N-phospho-L-histidine.</text>
        <dbReference type="EC" id="2.7.13.3"/>
    </reaction>
</comment>
<keyword evidence="9" id="KW-0902">Two-component regulatory system</keyword>
<evidence type="ECO:0000256" key="9">
    <source>
        <dbReference type="ARBA" id="ARBA00023012"/>
    </source>
</evidence>
<dbReference type="InterPro" id="IPR004358">
    <property type="entry name" value="Sig_transdc_His_kin-like_C"/>
</dbReference>
<evidence type="ECO:0000259" key="12">
    <source>
        <dbReference type="PROSITE" id="PS50109"/>
    </source>
</evidence>
<evidence type="ECO:0000256" key="8">
    <source>
        <dbReference type="ARBA" id="ARBA00022989"/>
    </source>
</evidence>
<dbReference type="EC" id="2.7.13.3" evidence="3"/>
<evidence type="ECO:0000313" key="13">
    <source>
        <dbReference type="EMBL" id="QIL48705.1"/>
    </source>
</evidence>
<evidence type="ECO:0000256" key="11">
    <source>
        <dbReference type="SAM" id="Phobius"/>
    </source>
</evidence>
<protein>
    <recommendedName>
        <fullName evidence="3">histidine kinase</fullName>
        <ecNumber evidence="3">2.7.13.3</ecNumber>
    </recommendedName>
</protein>
<dbReference type="RefSeq" id="WP_166034841.1">
    <property type="nucleotide sequence ID" value="NZ_CP049887.1"/>
</dbReference>
<keyword evidence="6 11" id="KW-0812">Transmembrane</keyword>
<dbReference type="SMART" id="SM00388">
    <property type="entry name" value="HisKA"/>
    <property type="match status" value="1"/>
</dbReference>
<dbReference type="Proteomes" id="UP000501747">
    <property type="component" value="Chromosome"/>
</dbReference>
<dbReference type="CDD" id="cd00082">
    <property type="entry name" value="HisKA"/>
    <property type="match status" value="1"/>
</dbReference>
<dbReference type="InterPro" id="IPR003661">
    <property type="entry name" value="HisK_dim/P_dom"/>
</dbReference>
<dbReference type="FunFam" id="1.10.287.130:FF:000001">
    <property type="entry name" value="Two-component sensor histidine kinase"/>
    <property type="match status" value="1"/>
</dbReference>
<dbReference type="InterPro" id="IPR003594">
    <property type="entry name" value="HATPase_dom"/>
</dbReference>
<dbReference type="SUPFAM" id="SSF47384">
    <property type="entry name" value="Homodimeric domain of signal transducing histidine kinase"/>
    <property type="match status" value="1"/>
</dbReference>
<dbReference type="KEGG" id="vhy:G7082_09405"/>
<dbReference type="Pfam" id="PF00512">
    <property type="entry name" value="HisKA"/>
    <property type="match status" value="1"/>
</dbReference>
<dbReference type="PANTHER" id="PTHR45436:SF5">
    <property type="entry name" value="SENSOR HISTIDINE KINASE TRCS"/>
    <property type="match status" value="1"/>
</dbReference>
<dbReference type="InterPro" id="IPR036890">
    <property type="entry name" value="HATPase_C_sf"/>
</dbReference>
<dbReference type="EMBL" id="CP049887">
    <property type="protein sequence ID" value="QIL48705.1"/>
    <property type="molecule type" value="Genomic_DNA"/>
</dbReference>
<sequence length="443" mass="50917">MNRKTAQYQLTKRFMGIFLGILVIMNIFFVLAATTFVYDFLENKSKGVVSSLKKEQGRQTDWTYRIDNFVSKKNDDVLIIETNDGETIYSEKSYKIFDELYHGKSLPFLKHIIFSEEGVYFVEQGEYDSFKFQLAISGETAMELAFGMFGISVILNIVAIILGSILIYFSVRRWSLKLSKMSSEISQIDISGKAELSVPEDPIEITEVAESFNHLLREQREAIAREKQFITNASHDLRTPLAAIRGHVQLIQRRGKEHPEVIPESIAFIDKESKRLEKLSNQLLVLEKEDITSQKEVFNLSEILLYEIEKIKLLYPQEFTFDFGKQIEFESYPGDLQQVFQNLIENAAKYSSDDSMIEIILKEEESRLIFSVKDQGIGISDVNKQHIFERFYRVDSSRTSKVEGSGIGLSIVKKISDKYKGKLTITDNKPKGTVFELCLPKMK</sequence>
<dbReference type="GO" id="GO:0005886">
    <property type="term" value="C:plasma membrane"/>
    <property type="evidence" value="ECO:0007669"/>
    <property type="project" value="TreeGrafter"/>
</dbReference>
<evidence type="ECO:0000256" key="1">
    <source>
        <dbReference type="ARBA" id="ARBA00000085"/>
    </source>
</evidence>
<dbReference type="FunFam" id="3.30.565.10:FF:000006">
    <property type="entry name" value="Sensor histidine kinase WalK"/>
    <property type="match status" value="1"/>
</dbReference>
<dbReference type="Gene3D" id="1.10.287.130">
    <property type="match status" value="1"/>
</dbReference>
<evidence type="ECO:0000256" key="7">
    <source>
        <dbReference type="ARBA" id="ARBA00022777"/>
    </source>
</evidence>
<feature type="transmembrane region" description="Helical" evidence="11">
    <location>
        <begin position="14"/>
        <end position="38"/>
    </location>
</feature>
<keyword evidence="7 13" id="KW-0418">Kinase</keyword>
<keyword evidence="14" id="KW-1185">Reference proteome</keyword>
<dbReference type="PRINTS" id="PR00344">
    <property type="entry name" value="BCTRLSENSOR"/>
</dbReference>
<keyword evidence="5" id="KW-0808">Transferase</keyword>
<evidence type="ECO:0000256" key="2">
    <source>
        <dbReference type="ARBA" id="ARBA00004370"/>
    </source>
</evidence>
<reference evidence="13 14" key="1">
    <citation type="submission" date="2020-03" db="EMBL/GenBank/DDBJ databases">
        <title>Vagococcus sp. nov., isolated from beetles.</title>
        <authorList>
            <person name="Hyun D.-W."/>
            <person name="Bae J.-W."/>
        </authorList>
    </citation>
    <scope>NUCLEOTIDE SEQUENCE [LARGE SCALE GENOMIC DNA]</scope>
    <source>
        <strain evidence="13 14">HDW17B</strain>
    </source>
</reference>
<evidence type="ECO:0000313" key="14">
    <source>
        <dbReference type="Proteomes" id="UP000501747"/>
    </source>
</evidence>
<dbReference type="AlphaFoldDB" id="A0A6G8AUT9"/>
<accession>A0A6G8AUT9</accession>
<dbReference type="CDD" id="cd00075">
    <property type="entry name" value="HATPase"/>
    <property type="match status" value="1"/>
</dbReference>
<dbReference type="Gene3D" id="3.30.565.10">
    <property type="entry name" value="Histidine kinase-like ATPase, C-terminal domain"/>
    <property type="match status" value="1"/>
</dbReference>
<proteinExistence type="predicted"/>
<keyword evidence="10 11" id="KW-0472">Membrane</keyword>
<evidence type="ECO:0000256" key="6">
    <source>
        <dbReference type="ARBA" id="ARBA00022692"/>
    </source>
</evidence>
<dbReference type="SMART" id="SM00387">
    <property type="entry name" value="HATPase_c"/>
    <property type="match status" value="1"/>
</dbReference>
<dbReference type="GO" id="GO:0000155">
    <property type="term" value="F:phosphorelay sensor kinase activity"/>
    <property type="evidence" value="ECO:0007669"/>
    <property type="project" value="InterPro"/>
</dbReference>